<gene>
    <name evidence="1" type="ORF">DCO56_08875</name>
</gene>
<sequence length="75" mass="8177">MNTLVILAYTIKSPCLSKGKSSSDIYIKTALELNLMPSKYIIFEDSISGIRAAFAADMSVMAVPESESLMTKDPK</sequence>
<dbReference type="AlphaFoldDB" id="A0A363NW72"/>
<dbReference type="PANTHER" id="PTHR18901">
    <property type="entry name" value="2-DEOXYGLUCOSE-6-PHOSPHATE PHOSPHATASE 2"/>
    <property type="match status" value="1"/>
</dbReference>
<dbReference type="InterPro" id="IPR036412">
    <property type="entry name" value="HAD-like_sf"/>
</dbReference>
<comment type="caution">
    <text evidence="1">The sequence shown here is derived from an EMBL/GenBank/DDBJ whole genome shotgun (WGS) entry which is preliminary data.</text>
</comment>
<keyword evidence="2" id="KW-1185">Reference proteome</keyword>
<dbReference type="EMBL" id="QCXX01000002">
    <property type="protein sequence ID" value="PUV25044.1"/>
    <property type="molecule type" value="Genomic_DNA"/>
</dbReference>
<accession>A0A363NW72</accession>
<dbReference type="Proteomes" id="UP000250831">
    <property type="component" value="Unassembled WGS sequence"/>
</dbReference>
<dbReference type="SUPFAM" id="SSF56784">
    <property type="entry name" value="HAD-like"/>
    <property type="match status" value="1"/>
</dbReference>
<dbReference type="Gene3D" id="3.40.50.1000">
    <property type="entry name" value="HAD superfamily/HAD-like"/>
    <property type="match status" value="1"/>
</dbReference>
<dbReference type="InterPro" id="IPR023214">
    <property type="entry name" value="HAD_sf"/>
</dbReference>
<protein>
    <recommendedName>
        <fullName evidence="3">HAD family phosphatase</fullName>
    </recommendedName>
</protein>
<reference evidence="1 2" key="1">
    <citation type="submission" date="2018-04" db="EMBL/GenBank/DDBJ databases">
        <title>Sphingobacterium sp. M46 Genome.</title>
        <authorList>
            <person name="Cheng J."/>
            <person name="Li Y."/>
        </authorList>
    </citation>
    <scope>NUCLEOTIDE SEQUENCE [LARGE SCALE GENOMIC DNA]</scope>
    <source>
        <strain evidence="1 2">M46</strain>
    </source>
</reference>
<dbReference type="PANTHER" id="PTHR18901:SF38">
    <property type="entry name" value="PSEUDOURIDINE-5'-PHOSPHATASE"/>
    <property type="match status" value="1"/>
</dbReference>
<proteinExistence type="predicted"/>
<evidence type="ECO:0000313" key="1">
    <source>
        <dbReference type="EMBL" id="PUV25044.1"/>
    </source>
</evidence>
<organism evidence="1 2">
    <name type="scientific">Sphingobacterium athyrii</name>
    <dbReference type="NCBI Taxonomy" id="2152717"/>
    <lineage>
        <taxon>Bacteria</taxon>
        <taxon>Pseudomonadati</taxon>
        <taxon>Bacteroidota</taxon>
        <taxon>Sphingobacteriia</taxon>
        <taxon>Sphingobacteriales</taxon>
        <taxon>Sphingobacteriaceae</taxon>
        <taxon>Sphingobacterium</taxon>
    </lineage>
</organism>
<evidence type="ECO:0000313" key="2">
    <source>
        <dbReference type="Proteomes" id="UP000250831"/>
    </source>
</evidence>
<name>A0A363NW72_9SPHI</name>
<evidence type="ECO:0008006" key="3">
    <source>
        <dbReference type="Google" id="ProtNLM"/>
    </source>
</evidence>